<evidence type="ECO:0000256" key="1">
    <source>
        <dbReference type="SAM" id="MobiDB-lite"/>
    </source>
</evidence>
<keyword evidence="3" id="KW-1185">Reference proteome</keyword>
<name>A0A409W3B1_9AGAR</name>
<evidence type="ECO:0000313" key="3">
    <source>
        <dbReference type="Proteomes" id="UP000284706"/>
    </source>
</evidence>
<feature type="region of interest" description="Disordered" evidence="1">
    <location>
        <begin position="88"/>
        <end position="115"/>
    </location>
</feature>
<proteinExistence type="predicted"/>
<dbReference type="InParanoid" id="A0A409W3B1"/>
<gene>
    <name evidence="2" type="ORF">CVT26_014517</name>
</gene>
<dbReference type="EMBL" id="NHYE01005430">
    <property type="protein sequence ID" value="PPQ72972.1"/>
    <property type="molecule type" value="Genomic_DNA"/>
</dbReference>
<organism evidence="2 3">
    <name type="scientific">Gymnopilus dilepis</name>
    <dbReference type="NCBI Taxonomy" id="231916"/>
    <lineage>
        <taxon>Eukaryota</taxon>
        <taxon>Fungi</taxon>
        <taxon>Dikarya</taxon>
        <taxon>Basidiomycota</taxon>
        <taxon>Agaricomycotina</taxon>
        <taxon>Agaricomycetes</taxon>
        <taxon>Agaricomycetidae</taxon>
        <taxon>Agaricales</taxon>
        <taxon>Agaricineae</taxon>
        <taxon>Hymenogastraceae</taxon>
        <taxon>Gymnopilus</taxon>
    </lineage>
</organism>
<comment type="caution">
    <text evidence="2">The sequence shown here is derived from an EMBL/GenBank/DDBJ whole genome shotgun (WGS) entry which is preliminary data.</text>
</comment>
<protein>
    <submittedName>
        <fullName evidence="2">Uncharacterized protein</fullName>
    </submittedName>
</protein>
<dbReference type="Proteomes" id="UP000284706">
    <property type="component" value="Unassembled WGS sequence"/>
</dbReference>
<sequence length="742" mass="84545">MHQLAATGAFLEIQFCLRGGDTSTAIGTLASLQKHVEVINFSSNEHQYHQHNLLEDLTSTMEDLMVEDIAQQENEDVFAETDLQSVYFPPEPGRDQVNSPPRKKQRTARATHDSDDERIALDLNQYLQANPTAWLEKCLDWSQDLNRAFQDRQQSNLSDQVSSNHYKNVISTLREMRLVKAGIFKHALWNDAVKGSGLAEIIYLWSDPQGLVLWKSSFVEKLFRKHKISTTLLLILERWTPVNVKSSWISQPFVPRFSLSSNYKVQKLGKYLYRAFKKKPQMIPREAYPSSVFFLLNFQNFFEAGHMWLGYALEKEGFQASFLNSKFEAEVAYKALMQHLSGFKNNEFDRIQDEALQIILRRSVDFRKLKRQVSEKFFANRPSLNSPCRKCKDRPAKERCIQKVLFAVKKLDKSVIGCGVSYSPRDKISAVPIRNSESGHFEERPVIHPKHDLHLKDIRCSPDILKRCGSMTYYFFDENDPDTVLDFFSYGAFPEKVLEKLISHHQRLQTVKSLKRGKQFNTYSQGQMFPKGSRAPAGGIPGDAYTMYKGLEAVDETSIEALFDDAEDFKDSMVLLEAARVIHPPLFFQLQYQVPEGDKLGITGATAYLCKNYASPLHFDKDACRGLCAQYELRAKSEGDEYGFIYGDYGFYVVSRSNSLWSFDSSMAHGTVLPSSDPLKVSDLSTAARDYPEDGAGDPPPMRISSGIHVTKPKKNVAAARKYSKVQASRTDIGRYWNVVNV</sequence>
<dbReference type="AlphaFoldDB" id="A0A409W3B1"/>
<dbReference type="OrthoDB" id="3049390at2759"/>
<evidence type="ECO:0000313" key="2">
    <source>
        <dbReference type="EMBL" id="PPQ72972.1"/>
    </source>
</evidence>
<reference evidence="2 3" key="1">
    <citation type="journal article" date="2018" name="Evol. Lett.">
        <title>Horizontal gene cluster transfer increased hallucinogenic mushroom diversity.</title>
        <authorList>
            <person name="Reynolds H.T."/>
            <person name="Vijayakumar V."/>
            <person name="Gluck-Thaler E."/>
            <person name="Korotkin H.B."/>
            <person name="Matheny P.B."/>
            <person name="Slot J.C."/>
        </authorList>
    </citation>
    <scope>NUCLEOTIDE SEQUENCE [LARGE SCALE GENOMIC DNA]</scope>
    <source>
        <strain evidence="2 3">SRW20</strain>
    </source>
</reference>
<accession>A0A409W3B1</accession>